<name>A0A836B4F0_9CHLO</name>
<keyword evidence="2" id="KW-0812">Transmembrane</keyword>
<proteinExistence type="predicted"/>
<reference evidence="3" key="1">
    <citation type="journal article" date="2020" name="bioRxiv">
        <title>Comparative genomics of Chlamydomonas.</title>
        <authorList>
            <person name="Craig R.J."/>
            <person name="Hasan A.R."/>
            <person name="Ness R.W."/>
            <person name="Keightley P.D."/>
        </authorList>
    </citation>
    <scope>NUCLEOTIDE SEQUENCE</scope>
    <source>
        <strain evidence="3">CCAP 11/173</strain>
    </source>
</reference>
<feature type="region of interest" description="Disordered" evidence="1">
    <location>
        <begin position="430"/>
        <end position="453"/>
    </location>
</feature>
<keyword evidence="4" id="KW-1185">Reference proteome</keyword>
<organism evidence="3 4">
    <name type="scientific">Chlamydomonas schloesseri</name>
    <dbReference type="NCBI Taxonomy" id="2026947"/>
    <lineage>
        <taxon>Eukaryota</taxon>
        <taxon>Viridiplantae</taxon>
        <taxon>Chlorophyta</taxon>
        <taxon>core chlorophytes</taxon>
        <taxon>Chlorophyceae</taxon>
        <taxon>CS clade</taxon>
        <taxon>Chlamydomonadales</taxon>
        <taxon>Chlamydomonadaceae</taxon>
        <taxon>Chlamydomonas</taxon>
    </lineage>
</organism>
<feature type="region of interest" description="Disordered" evidence="1">
    <location>
        <begin position="293"/>
        <end position="332"/>
    </location>
</feature>
<sequence>MNLAAHLAAPAGVNAKVLFPLLLYSCRLCASGRLAIRGPGAAPPESTLRALLRRHPLSSLVHVALFVSMLGATSHEVDARVELAACLLEAACALTCLSWHGAKVPGGPPHPAALLAGRALVPLVNLGLAYAAGRWRPAWGLLRAGAGGRKGAAKSAAKSEGLPAAAGQGPAQATDGSGLVRLTGAATAAAAQGVPEREHHAAACPWGSSSSSSSGNGGIGIGLCDRCRPRSEVAVEGASHGLPANAVRTPQQQGVSLPLPVTPGCMEFPAAPATPPAEEGAAHAAVHGSTAGAAAAAAGATGGVASQQQQQQEEEEEEEEGAMAAQPPCLPDQQPSAAEAVALRMGMQQRTARRAVGGHQQPVYVPFLRVTTCHYKIPWAEPEDIAPGLEERLAALCATHGRVLTGVYVRAGCIELSFILAERAGNGQQQLPAGAAGGRGNRHLTADHPDGDLSELLRPEQLLAALGLLSPGSTTVSNGVPNTARSSASAANSTSSSGSASSRGSSIDASGGCSSDMPATAPGPAAITAAAGWRHPDARVLHIARMSSTQRNGPSVRARVVDVSPRVLLLPLPSIATDGAAAVAPAALRLRVAFSGGAGPAAADDVVVRCGSGYLAVRVAATQLSAADEGEAVGAQEWEYAVELVESPPHPQLLTVQLAFPAAAATAAAGAGDTHNALVQWLSVPVLALDDAAVAAELGAALLQQQVEQQDASPACMEELVCDLGQWLAAASGADATTAGAVRGGLPAEWVSELGAHLLEYAEGAGLVATAARIRAGAGQLAGDGAADMKNQTKQAKEDEPAGDQGLRRRGPLSKAAESDGKGAGCSGWAAGASSSPANGAGSTSRGDGLQEYTEAWIVTMCKTCQMVECLVALVLVIRGVKAGQTLWCAESAVTYAGLGMGTVTTLAGLWMTPRAWSRLALAARLPRFLGFMTSKFLLSAGALPPPAGAATYAGGPGILLLEGVILPSGCLLPPRTALLMSCLKLPLNLMSGLAVGAFAGPLPAALMALAVEAAALGTTLACHAYVRQRYVGINRRQA</sequence>
<evidence type="ECO:0000256" key="1">
    <source>
        <dbReference type="SAM" id="MobiDB-lite"/>
    </source>
</evidence>
<evidence type="ECO:0000256" key="2">
    <source>
        <dbReference type="SAM" id="Phobius"/>
    </source>
</evidence>
<feature type="region of interest" description="Disordered" evidence="1">
    <location>
        <begin position="269"/>
        <end position="288"/>
    </location>
</feature>
<dbReference type="Proteomes" id="UP000613740">
    <property type="component" value="Unassembled WGS sequence"/>
</dbReference>
<feature type="transmembrane region" description="Helical" evidence="2">
    <location>
        <begin position="1006"/>
        <end position="1027"/>
    </location>
</feature>
<keyword evidence="2" id="KW-0472">Membrane</keyword>
<feature type="compositionally biased region" description="Low complexity" evidence="1">
    <location>
        <begin position="482"/>
        <end position="506"/>
    </location>
</feature>
<keyword evidence="2" id="KW-1133">Transmembrane helix</keyword>
<accession>A0A836B4F0</accession>
<evidence type="ECO:0000313" key="3">
    <source>
        <dbReference type="EMBL" id="KAG2447396.1"/>
    </source>
</evidence>
<dbReference type="AlphaFoldDB" id="A0A836B4F0"/>
<feature type="compositionally biased region" description="Basic and acidic residues" evidence="1">
    <location>
        <begin position="444"/>
        <end position="453"/>
    </location>
</feature>
<feature type="compositionally biased region" description="Low complexity" evidence="1">
    <location>
        <begin position="293"/>
        <end position="311"/>
    </location>
</feature>
<feature type="compositionally biased region" description="Acidic residues" evidence="1">
    <location>
        <begin position="312"/>
        <end position="321"/>
    </location>
</feature>
<feature type="region of interest" description="Disordered" evidence="1">
    <location>
        <begin position="474"/>
        <end position="521"/>
    </location>
</feature>
<dbReference type="EMBL" id="JAEHOD010000022">
    <property type="protein sequence ID" value="KAG2447396.1"/>
    <property type="molecule type" value="Genomic_DNA"/>
</dbReference>
<gene>
    <name evidence="3" type="ORF">HYH02_007724</name>
</gene>
<evidence type="ECO:0000313" key="4">
    <source>
        <dbReference type="Proteomes" id="UP000613740"/>
    </source>
</evidence>
<protein>
    <submittedName>
        <fullName evidence="3">Uncharacterized protein</fullName>
    </submittedName>
</protein>
<comment type="caution">
    <text evidence="3">The sequence shown here is derived from an EMBL/GenBank/DDBJ whole genome shotgun (WGS) entry which is preliminary data.</text>
</comment>
<feature type="region of interest" description="Disordered" evidence="1">
    <location>
        <begin position="785"/>
        <end position="822"/>
    </location>
</feature>